<sequence length="288" mass="32165">MGSMFDPDPRESVCLVLRRDKFELYRLSEKELGFLEDYTIDAHRQKLARAAACKYQDYVDGLDRMKTQGCNQDGPQSGEGSTSMGIVISRGVQQPTHADKNKNKNKKKKNTCQYPGYKYSTDRSLKQHQLVHTGPTISHSNLHTATGCIASRIIQPMLVLSTDPSGVWPGKGIIEDHERHGLEFLVYRHGSHATGAFGCGPLSGKADISGLLNSLVNSPCFYISATRRCTRWKKPGPIVAGVKTSGRRLPREIQRRMPPQRNEAETDPEIFLEYGPVQPRSPSWTPQV</sequence>
<keyword evidence="3" id="KW-1185">Reference proteome</keyword>
<evidence type="ECO:0000313" key="3">
    <source>
        <dbReference type="Proteomes" id="UP001345691"/>
    </source>
</evidence>
<proteinExistence type="predicted"/>
<accession>A0ABR0IXA1</accession>
<dbReference type="EMBL" id="JAVRRF010000038">
    <property type="protein sequence ID" value="KAK5050265.1"/>
    <property type="molecule type" value="Genomic_DNA"/>
</dbReference>
<feature type="region of interest" description="Disordered" evidence="1">
    <location>
        <begin position="246"/>
        <end position="288"/>
    </location>
</feature>
<comment type="caution">
    <text evidence="2">The sequence shown here is derived from an EMBL/GenBank/DDBJ whole genome shotgun (WGS) entry which is preliminary data.</text>
</comment>
<protein>
    <recommendedName>
        <fullName evidence="4">C2H2-type domain-containing protein</fullName>
    </recommendedName>
</protein>
<evidence type="ECO:0000256" key="1">
    <source>
        <dbReference type="SAM" id="MobiDB-lite"/>
    </source>
</evidence>
<feature type="region of interest" description="Disordered" evidence="1">
    <location>
        <begin position="92"/>
        <end position="113"/>
    </location>
</feature>
<gene>
    <name evidence="2" type="ORF">LTR69_010600</name>
</gene>
<evidence type="ECO:0008006" key="4">
    <source>
        <dbReference type="Google" id="ProtNLM"/>
    </source>
</evidence>
<name>A0ABR0IXA1_9EURO</name>
<reference evidence="2 3" key="1">
    <citation type="submission" date="2023-08" db="EMBL/GenBank/DDBJ databases">
        <title>Black Yeasts Isolated from many extreme environments.</title>
        <authorList>
            <person name="Coleine C."/>
            <person name="Stajich J.E."/>
            <person name="Selbmann L."/>
        </authorList>
    </citation>
    <scope>NUCLEOTIDE SEQUENCE [LARGE SCALE GENOMIC DNA]</scope>
    <source>
        <strain evidence="2 3">CCFEE 6328</strain>
    </source>
</reference>
<organism evidence="2 3">
    <name type="scientific">Exophiala sideris</name>
    <dbReference type="NCBI Taxonomy" id="1016849"/>
    <lineage>
        <taxon>Eukaryota</taxon>
        <taxon>Fungi</taxon>
        <taxon>Dikarya</taxon>
        <taxon>Ascomycota</taxon>
        <taxon>Pezizomycotina</taxon>
        <taxon>Eurotiomycetes</taxon>
        <taxon>Chaetothyriomycetidae</taxon>
        <taxon>Chaetothyriales</taxon>
        <taxon>Herpotrichiellaceae</taxon>
        <taxon>Exophiala</taxon>
    </lineage>
</organism>
<evidence type="ECO:0000313" key="2">
    <source>
        <dbReference type="EMBL" id="KAK5050265.1"/>
    </source>
</evidence>
<dbReference type="Proteomes" id="UP001345691">
    <property type="component" value="Unassembled WGS sequence"/>
</dbReference>